<dbReference type="InterPro" id="IPR001173">
    <property type="entry name" value="Glyco_trans_2-like"/>
</dbReference>
<dbReference type="PANTHER" id="PTHR43179:SF12">
    <property type="entry name" value="GALACTOFURANOSYLTRANSFERASE GLFT2"/>
    <property type="match status" value="1"/>
</dbReference>
<dbReference type="EMBL" id="JASJOS010000019">
    <property type="protein sequence ID" value="MDJ1485271.1"/>
    <property type="molecule type" value="Genomic_DNA"/>
</dbReference>
<proteinExistence type="inferred from homology"/>
<evidence type="ECO:0000256" key="3">
    <source>
        <dbReference type="ARBA" id="ARBA00022679"/>
    </source>
</evidence>
<dbReference type="RefSeq" id="WP_313987598.1">
    <property type="nucleotide sequence ID" value="NZ_JASJOS010000019.1"/>
</dbReference>
<comment type="caution">
    <text evidence="5">The sequence shown here is derived from an EMBL/GenBank/DDBJ whole genome shotgun (WGS) entry which is preliminary data.</text>
</comment>
<organism evidence="5 6">
    <name type="scientific">Xanthocytophaga flava</name>
    <dbReference type="NCBI Taxonomy" id="3048013"/>
    <lineage>
        <taxon>Bacteria</taxon>
        <taxon>Pseudomonadati</taxon>
        <taxon>Bacteroidota</taxon>
        <taxon>Cytophagia</taxon>
        <taxon>Cytophagales</taxon>
        <taxon>Rhodocytophagaceae</taxon>
        <taxon>Xanthocytophaga</taxon>
    </lineage>
</organism>
<gene>
    <name evidence="5" type="ORF">QNI16_32570</name>
</gene>
<dbReference type="InterPro" id="IPR029044">
    <property type="entry name" value="Nucleotide-diphossugar_trans"/>
</dbReference>
<reference evidence="5" key="1">
    <citation type="submission" date="2023-05" db="EMBL/GenBank/DDBJ databases">
        <authorList>
            <person name="Zhang X."/>
        </authorList>
    </citation>
    <scope>NUCLEOTIDE SEQUENCE</scope>
    <source>
        <strain evidence="5">YF14B1</strain>
    </source>
</reference>
<evidence type="ECO:0000256" key="2">
    <source>
        <dbReference type="ARBA" id="ARBA00022676"/>
    </source>
</evidence>
<keyword evidence="3 5" id="KW-0808">Transferase</keyword>
<name>A0AAE3QUK5_9BACT</name>
<evidence type="ECO:0000313" key="5">
    <source>
        <dbReference type="EMBL" id="MDJ1485271.1"/>
    </source>
</evidence>
<dbReference type="GO" id="GO:0016757">
    <property type="term" value="F:glycosyltransferase activity"/>
    <property type="evidence" value="ECO:0007669"/>
    <property type="project" value="UniProtKB-KW"/>
</dbReference>
<protein>
    <submittedName>
        <fullName evidence="5">Glycosyltransferase family 2 protein</fullName>
        <ecNumber evidence="5">2.4.-.-</ecNumber>
    </submittedName>
</protein>
<dbReference type="EC" id="2.4.-.-" evidence="5"/>
<evidence type="ECO:0000256" key="1">
    <source>
        <dbReference type="ARBA" id="ARBA00006739"/>
    </source>
</evidence>
<dbReference type="Gene3D" id="3.90.550.10">
    <property type="entry name" value="Spore Coat Polysaccharide Biosynthesis Protein SpsA, Chain A"/>
    <property type="match status" value="1"/>
</dbReference>
<dbReference type="Pfam" id="PF00535">
    <property type="entry name" value="Glycos_transf_2"/>
    <property type="match status" value="1"/>
</dbReference>
<keyword evidence="2 5" id="KW-0328">Glycosyltransferase</keyword>
<dbReference type="SUPFAM" id="SSF53448">
    <property type="entry name" value="Nucleotide-diphospho-sugar transferases"/>
    <property type="match status" value="1"/>
</dbReference>
<evidence type="ECO:0000313" key="6">
    <source>
        <dbReference type="Proteomes" id="UP001241110"/>
    </source>
</evidence>
<evidence type="ECO:0000259" key="4">
    <source>
        <dbReference type="Pfam" id="PF00535"/>
    </source>
</evidence>
<accession>A0AAE3QUK5</accession>
<dbReference type="PANTHER" id="PTHR43179">
    <property type="entry name" value="RHAMNOSYLTRANSFERASE WBBL"/>
    <property type="match status" value="1"/>
</dbReference>
<dbReference type="AlphaFoldDB" id="A0AAE3QUK5"/>
<dbReference type="Proteomes" id="UP001241110">
    <property type="component" value="Unassembled WGS sequence"/>
</dbReference>
<comment type="similarity">
    <text evidence="1">Belongs to the glycosyltransferase 2 family.</text>
</comment>
<sequence>MIWIVIPVFNRKNFTRECLLSLRKQTVQDFKVVIVDDGSTDGTDEMVKTEFPEVILIDGGGDLFWTAAVNMGIQYALDHGAEAVMTLNNDTLPTEEFIEKTIEASKKDPKGVIGALEIDVATKNVIYGGEKIDWVLATTKNIIDGIPAPKRTGLHPVSWLPGRGLLIPRAVFEKVGLFDAARFPHYYGDVDFTHTALRNGFPNYINYDAKLMTYPEESGDRKNKVKKNFKNYYNHLFSIKGGGNLKDFTRFTFKNCPFYFVPSYLLIGYLRRMGGYFVH</sequence>
<feature type="domain" description="Glycosyltransferase 2-like" evidence="4">
    <location>
        <begin position="4"/>
        <end position="120"/>
    </location>
</feature>